<dbReference type="EMBL" id="CM001475">
    <property type="protein sequence ID" value="EIC30418.1"/>
    <property type="molecule type" value="Genomic_DNA"/>
</dbReference>
<keyword evidence="2" id="KW-1185">Reference proteome</keyword>
<gene>
    <name evidence="1" type="ORF">Metal_2716</name>
</gene>
<organism evidence="1 2">
    <name type="scientific">Methylomicrobium album BG8</name>
    <dbReference type="NCBI Taxonomy" id="686340"/>
    <lineage>
        <taxon>Bacteria</taxon>
        <taxon>Pseudomonadati</taxon>
        <taxon>Pseudomonadota</taxon>
        <taxon>Gammaproteobacteria</taxon>
        <taxon>Methylococcales</taxon>
        <taxon>Methylococcaceae</taxon>
        <taxon>Methylomicrobium</taxon>
    </lineage>
</organism>
<proteinExistence type="predicted"/>
<protein>
    <submittedName>
        <fullName evidence="1">Uncharacterized protein</fullName>
    </submittedName>
</protein>
<reference evidence="1 2" key="1">
    <citation type="journal article" date="2013" name="Genome Announc.">
        <title>Genome Sequence of the Obligate Gammaproteobacterial Methanotroph Methylomicrobium album Strain BG8.</title>
        <authorList>
            <person name="Kits K.D."/>
            <person name="Kalyuzhnaya M.G."/>
            <person name="Klotz M.G."/>
            <person name="Jetten M.S."/>
            <person name="Op den Camp H.J."/>
            <person name="Vuilleumier S."/>
            <person name="Bringel F."/>
            <person name="Dispirito A.A."/>
            <person name="Murrell J.C."/>
            <person name="Bruce D."/>
            <person name="Cheng J.F."/>
            <person name="Copeland A."/>
            <person name="Goodwin L."/>
            <person name="Hauser L."/>
            <person name="Lajus A."/>
            <person name="Land M.L."/>
            <person name="Lapidus A."/>
            <person name="Lucas S."/>
            <person name="Medigue C."/>
            <person name="Pitluck S."/>
            <person name="Woyke T."/>
            <person name="Zeytun A."/>
            <person name="Stein L.Y."/>
        </authorList>
    </citation>
    <scope>NUCLEOTIDE SEQUENCE [LARGE SCALE GENOMIC DNA]</scope>
    <source>
        <strain evidence="1 2">BG8</strain>
    </source>
</reference>
<evidence type="ECO:0000313" key="2">
    <source>
        <dbReference type="Proteomes" id="UP000005090"/>
    </source>
</evidence>
<dbReference type="AlphaFoldDB" id="H8GKC7"/>
<name>H8GKC7_METAL</name>
<dbReference type="STRING" id="686340.Metal_2716"/>
<evidence type="ECO:0000313" key="1">
    <source>
        <dbReference type="EMBL" id="EIC30418.1"/>
    </source>
</evidence>
<dbReference type="Proteomes" id="UP000005090">
    <property type="component" value="Chromosome"/>
</dbReference>
<accession>H8GKC7</accession>
<dbReference type="HOGENOM" id="CLU_2569832_0_0_6"/>
<sequence length="81" mass="8988">MHSSSEGIRNGELATCGALSSAEQAVRRHAEALRGTASGISSRPTAKPLFWLIKHVLYTNVWDFKLVPWYPPTIPAKGRWI</sequence>